<sequence>MVRPLKRLLSALVVSTLALAGGARAADVEGQLRVSGRLMLDGNAPRDFYQGASRPDTTDAVLGLLVTAEGRYTADRWQLVGRYDGGGRKYVAFPNEDVLVQAAALEASLAVGQTLGVGVEGRAKDRRGGSRAYTDLAAFAFLEHAPDARLSLRLRAGAHRFLYRPDFSASFGSPEVGFLARFRLDRRHAFTVMGEYGQRRYSASVRYPPGTTPSWTGRRQDAALMASASYSYKGPLALGLSYSYLETSSNSYGESLQRHRLSGTAGVRLPWKLTLMAQGALGLNAYPDGVFLSPEITLVDDEEAQHMLSLKLARPLVERVDVELSFAMYGTELSRNGLFYFRQVGGVGLTWRP</sequence>
<reference evidence="2 3" key="1">
    <citation type="submission" date="2014-07" db="EMBL/GenBank/DDBJ databases">
        <title>Draft Genome Sequence of Gephyronic Acid Producer, Cystobacter violaceus Strain Cb vi76.</title>
        <authorList>
            <person name="Stevens D.C."/>
            <person name="Young J."/>
            <person name="Carmichael R."/>
            <person name="Tan J."/>
            <person name="Taylor R.E."/>
        </authorList>
    </citation>
    <scope>NUCLEOTIDE SEQUENCE [LARGE SCALE GENOMIC DNA]</scope>
    <source>
        <strain evidence="2 3">Cb vi76</strain>
    </source>
</reference>
<comment type="caution">
    <text evidence="2">The sequence shown here is derived from an EMBL/GenBank/DDBJ whole genome shotgun (WGS) entry which is preliminary data.</text>
</comment>
<accession>A0A084SPF6</accession>
<gene>
    <name evidence="2" type="ORF">Q664_28850</name>
</gene>
<evidence type="ECO:0000313" key="3">
    <source>
        <dbReference type="Proteomes" id="UP000028547"/>
    </source>
</evidence>
<dbReference type="AlphaFoldDB" id="A0A084SPF6"/>
<feature type="chain" id="PRO_5001781652" evidence="1">
    <location>
        <begin position="26"/>
        <end position="353"/>
    </location>
</feature>
<name>A0A084SPF6_9BACT</name>
<feature type="signal peptide" evidence="1">
    <location>
        <begin position="1"/>
        <end position="25"/>
    </location>
</feature>
<dbReference type="EMBL" id="JPMI01000214">
    <property type="protein sequence ID" value="KFA90341.1"/>
    <property type="molecule type" value="Genomic_DNA"/>
</dbReference>
<keyword evidence="1" id="KW-0732">Signal</keyword>
<evidence type="ECO:0000313" key="2">
    <source>
        <dbReference type="EMBL" id="KFA90341.1"/>
    </source>
</evidence>
<organism evidence="2 3">
    <name type="scientific">Archangium violaceum Cb vi76</name>
    <dbReference type="NCBI Taxonomy" id="1406225"/>
    <lineage>
        <taxon>Bacteria</taxon>
        <taxon>Pseudomonadati</taxon>
        <taxon>Myxococcota</taxon>
        <taxon>Myxococcia</taxon>
        <taxon>Myxococcales</taxon>
        <taxon>Cystobacterineae</taxon>
        <taxon>Archangiaceae</taxon>
        <taxon>Archangium</taxon>
    </lineage>
</organism>
<proteinExistence type="predicted"/>
<protein>
    <submittedName>
        <fullName evidence="2">Uncharacterized protein</fullName>
    </submittedName>
</protein>
<dbReference type="Proteomes" id="UP000028547">
    <property type="component" value="Unassembled WGS sequence"/>
</dbReference>
<evidence type="ECO:0000256" key="1">
    <source>
        <dbReference type="SAM" id="SignalP"/>
    </source>
</evidence>